<dbReference type="eggNOG" id="COG0576">
    <property type="taxonomic scope" value="Bacteria"/>
</dbReference>
<dbReference type="InterPro" id="IPR002110">
    <property type="entry name" value="Ankyrin_rpt"/>
</dbReference>
<proteinExistence type="predicted"/>
<gene>
    <name evidence="1" type="ORF">Bccel_2868</name>
</gene>
<dbReference type="STRING" id="398512.Bccel_2868"/>
<comment type="caution">
    <text evidence="1">The sequence shown here is derived from an EMBL/GenBank/DDBJ whole genome shotgun (WGS) entry which is preliminary data.</text>
</comment>
<evidence type="ECO:0000313" key="1">
    <source>
        <dbReference type="EMBL" id="KNY27597.1"/>
    </source>
</evidence>
<organism evidence="1 2">
    <name type="scientific">Pseudobacteroides cellulosolvens ATCC 35603 = DSM 2933</name>
    <dbReference type="NCBI Taxonomy" id="398512"/>
    <lineage>
        <taxon>Bacteria</taxon>
        <taxon>Bacillati</taxon>
        <taxon>Bacillota</taxon>
        <taxon>Clostridia</taxon>
        <taxon>Eubacteriales</taxon>
        <taxon>Oscillospiraceae</taxon>
        <taxon>Pseudobacteroides</taxon>
    </lineage>
</organism>
<dbReference type="EMBL" id="LGTC01000001">
    <property type="protein sequence ID" value="KNY27597.1"/>
    <property type="molecule type" value="Genomic_DNA"/>
</dbReference>
<protein>
    <submittedName>
        <fullName evidence="1">Ankyrin repeat-containing domain-containing protein</fullName>
    </submittedName>
</protein>
<dbReference type="RefSeq" id="WP_036945170.1">
    <property type="nucleotide sequence ID" value="NZ_JQKC01000044.1"/>
</dbReference>
<dbReference type="OrthoDB" id="6636674at2"/>
<evidence type="ECO:0000313" key="2">
    <source>
        <dbReference type="Proteomes" id="UP000036923"/>
    </source>
</evidence>
<dbReference type="Proteomes" id="UP000036923">
    <property type="component" value="Unassembled WGS sequence"/>
</dbReference>
<name>A0A0L6JQF4_9FIRM</name>
<dbReference type="Gene3D" id="1.25.40.20">
    <property type="entry name" value="Ankyrin repeat-containing domain"/>
    <property type="match status" value="1"/>
</dbReference>
<dbReference type="AlphaFoldDB" id="A0A0L6JQF4"/>
<sequence>MRDIDRDLHKFVEAGNFKKVNELLKNGADANSIHANGYTPLMHAVRAWNCTSEQRIKTAQILINNGADPTYVAPDKYQAIILAHDFEVVSLCADAGVKIDQDLATKLMYNFSGSIKLKDFLKQLGISQTEWIESERQVYYRICDYTGNNLFQDELERAIPYLSDVFESLSNFKDYGLFRKVEPDINAEFKLYALSRINDVLLLSFQEKQREGSNIAKISLEQYIEFWQKVGLRIVDPIEFHPFLCEIYKVEEDSINNQYPKIINTRWPCLMFGDLLFSRAGVCIKASPNLIDKNTAENSTLYWSHRRNNRPRADLADDWGSNSQWGTGFRLDFWNEDILYYNVNDKENEILIDDELSEAQRTEVLKNRCFVRTPEVLDCFPYDYTVTEKYKRKE</sequence>
<reference evidence="2" key="1">
    <citation type="submission" date="2015-07" db="EMBL/GenBank/DDBJ databases">
        <title>Near-Complete Genome Sequence of the Cellulolytic Bacterium Bacteroides (Pseudobacteroides) cellulosolvens ATCC 35603.</title>
        <authorList>
            <person name="Dassa B."/>
            <person name="Utturkar S.M."/>
            <person name="Klingeman D.M."/>
            <person name="Hurt R.A."/>
            <person name="Keller M."/>
            <person name="Xu J."/>
            <person name="Reddy Y.H.K."/>
            <person name="Borovok I."/>
            <person name="Grinberg I.R."/>
            <person name="Lamed R."/>
            <person name="Zhivin O."/>
            <person name="Bayer E.A."/>
            <person name="Brown S.D."/>
        </authorList>
    </citation>
    <scope>NUCLEOTIDE SEQUENCE [LARGE SCALE GENOMIC DNA]</scope>
    <source>
        <strain evidence="2">DSM 2933</strain>
    </source>
</reference>
<dbReference type="SMART" id="SM00248">
    <property type="entry name" value="ANK"/>
    <property type="match status" value="2"/>
</dbReference>
<dbReference type="InterPro" id="IPR036770">
    <property type="entry name" value="Ankyrin_rpt-contain_sf"/>
</dbReference>
<keyword evidence="2" id="KW-1185">Reference proteome</keyword>
<dbReference type="SUPFAM" id="SSF48403">
    <property type="entry name" value="Ankyrin repeat"/>
    <property type="match status" value="1"/>
</dbReference>
<accession>A0A0L6JQF4</accession>
<dbReference type="Pfam" id="PF12796">
    <property type="entry name" value="Ank_2"/>
    <property type="match status" value="1"/>
</dbReference>